<dbReference type="CDD" id="cd10445">
    <property type="entry name" value="GIY-YIG_bI1_like"/>
    <property type="match status" value="1"/>
</dbReference>
<sequence>MVKFNKNIVSVHIKNIIYIINLRLNHWLILITDLFYNIKDSNNSFLIKEDKTNAERIIKPSAALPCLALKWQAGIHSHNKIEILDPYHNRNKIAEVAKGAKGVYIFEVENKNICYVGSSINLYNRVCSYFMPSILNKADRKVLRYLNKYGFTDIKLILLILDSNSTWEQVLELEQYYIDTLSPKLKVDLVAGGFNGYHSPMSPEARDRLSKLRGIPIYLYDTTTKSLIFISDSKQWLNNIGIHHKTMKIYLMNGNLYLNRFYLSIDLISEFPFESILNTEELVSLINTVKSQYKPKQPKSKSILAENYLNPKLNCTLSSIHKLSKYLKGDRGKIRNYLLGRSKGLYRKQWKFTLIDS</sequence>
<dbReference type="SUPFAM" id="SSF82771">
    <property type="entry name" value="GIY-YIG endonuclease"/>
    <property type="match status" value="1"/>
</dbReference>
<evidence type="ECO:0000313" key="2">
    <source>
        <dbReference type="EMBL" id="AQU12799.1"/>
    </source>
</evidence>
<name>A0A343B764_THEGA</name>
<dbReference type="SMART" id="SM00465">
    <property type="entry name" value="GIYc"/>
    <property type="match status" value="1"/>
</dbReference>
<dbReference type="InterPro" id="IPR035901">
    <property type="entry name" value="GIY-YIG_endonuc_sf"/>
</dbReference>
<accession>A0A343B764</accession>
<reference evidence="2" key="1">
    <citation type="journal article" date="2017" name="Mitochondrial DNA Part B Resour">
        <title>The complete mitochondrial genome of the edible Basidiomycete mushroom Thelephora ganbajun.</title>
        <authorList>
            <person name="Wang P."/>
            <person name="Zhang Y."/>
            <person name="Sha T."/>
            <person name="Xu J."/>
        </authorList>
    </citation>
    <scope>NUCLEOTIDE SEQUENCE</scope>
    <source>
        <strain evidence="2">P2</strain>
        <tissue evidence="2">Fruiting body</tissue>
    </source>
</reference>
<keyword evidence="2" id="KW-0496">Mitochondrion</keyword>
<protein>
    <recommendedName>
        <fullName evidence="1">GIY-YIG domain-containing protein</fullName>
    </recommendedName>
</protein>
<dbReference type="AlphaFoldDB" id="A0A343B764"/>
<dbReference type="EMBL" id="KY245891">
    <property type="protein sequence ID" value="AQU12799.1"/>
    <property type="molecule type" value="Genomic_DNA"/>
</dbReference>
<dbReference type="Gene3D" id="3.40.1440.10">
    <property type="entry name" value="GIY-YIG endonuclease"/>
    <property type="match status" value="1"/>
</dbReference>
<geneLocation type="mitochondrion" evidence="2"/>
<organism evidence="2">
    <name type="scientific">Thelephora ganbajun</name>
    <name type="common">Ganba fungus</name>
    <dbReference type="NCBI Taxonomy" id="370292"/>
    <lineage>
        <taxon>Eukaryota</taxon>
        <taxon>Fungi</taxon>
        <taxon>Dikarya</taxon>
        <taxon>Basidiomycota</taxon>
        <taxon>Agaricomycotina</taxon>
        <taxon>Agaricomycetes</taxon>
        <taxon>Thelephorales</taxon>
        <taxon>Thelephoraceae</taxon>
        <taxon>Thelephora</taxon>
    </lineage>
</organism>
<dbReference type="InterPro" id="IPR003647">
    <property type="entry name" value="Intron_nuc_1_rpt"/>
</dbReference>
<gene>
    <name evidence="2" type="primary">cox1</name>
</gene>
<dbReference type="Pfam" id="PF01541">
    <property type="entry name" value="GIY-YIG"/>
    <property type="match status" value="1"/>
</dbReference>
<dbReference type="InterPro" id="IPR000305">
    <property type="entry name" value="GIY-YIG_endonuc"/>
</dbReference>
<dbReference type="PROSITE" id="PS50164">
    <property type="entry name" value="GIY_YIG"/>
    <property type="match status" value="1"/>
</dbReference>
<dbReference type="SMART" id="SM00497">
    <property type="entry name" value="IENR1"/>
    <property type="match status" value="2"/>
</dbReference>
<proteinExistence type="predicted"/>
<feature type="domain" description="GIY-YIG" evidence="1">
    <location>
        <begin position="99"/>
        <end position="187"/>
    </location>
</feature>
<evidence type="ECO:0000259" key="1">
    <source>
        <dbReference type="PROSITE" id="PS50164"/>
    </source>
</evidence>